<dbReference type="AlphaFoldDB" id="A0A4S2MVU8"/>
<evidence type="ECO:0008006" key="4">
    <source>
        <dbReference type="Google" id="ProtNLM"/>
    </source>
</evidence>
<dbReference type="InParanoid" id="A0A4S2MVU8"/>
<feature type="coiled-coil region" evidence="1">
    <location>
        <begin position="65"/>
        <end position="92"/>
    </location>
</feature>
<sequence length="142" mass="16144">MADPVGIVGLGITVLHGLITYYRNLKDQDDDIVSLNTQLLRLHKIFTDIESRIEETKNTLPLVKRRNIESALEECVTEVEELDKKLKAIQTLDPPKGSRAKMKARFKRLRYPFDGKRTVFEIKEIASGLNGHIVAVTNVLQM</sequence>
<reference evidence="2 3" key="1">
    <citation type="submission" date="2019-04" db="EMBL/GenBank/DDBJ databases">
        <title>Comparative genomics and transcriptomics to analyze fruiting body development in filamentous ascomycetes.</title>
        <authorList>
            <consortium name="DOE Joint Genome Institute"/>
            <person name="Lutkenhaus R."/>
            <person name="Traeger S."/>
            <person name="Breuer J."/>
            <person name="Kuo A."/>
            <person name="Lipzen A."/>
            <person name="Pangilinan J."/>
            <person name="Dilworth D."/>
            <person name="Sandor L."/>
            <person name="Poggeler S."/>
            <person name="Barry K."/>
            <person name="Grigoriev I.V."/>
            <person name="Nowrousian M."/>
        </authorList>
    </citation>
    <scope>NUCLEOTIDE SEQUENCE [LARGE SCALE GENOMIC DNA]</scope>
    <source>
        <strain evidence="2 3">CBS 389.68</strain>
    </source>
</reference>
<protein>
    <recommendedName>
        <fullName evidence="4">Fungal N-terminal domain-containing protein</fullName>
    </recommendedName>
</protein>
<evidence type="ECO:0000313" key="3">
    <source>
        <dbReference type="Proteomes" id="UP000298138"/>
    </source>
</evidence>
<keyword evidence="1" id="KW-0175">Coiled coil</keyword>
<name>A0A4S2MVU8_9PEZI</name>
<accession>A0A4S2MVU8</accession>
<proteinExistence type="predicted"/>
<dbReference type="Proteomes" id="UP000298138">
    <property type="component" value="Unassembled WGS sequence"/>
</dbReference>
<organism evidence="2 3">
    <name type="scientific">Ascodesmis nigricans</name>
    <dbReference type="NCBI Taxonomy" id="341454"/>
    <lineage>
        <taxon>Eukaryota</taxon>
        <taxon>Fungi</taxon>
        <taxon>Dikarya</taxon>
        <taxon>Ascomycota</taxon>
        <taxon>Pezizomycotina</taxon>
        <taxon>Pezizomycetes</taxon>
        <taxon>Pezizales</taxon>
        <taxon>Ascodesmidaceae</taxon>
        <taxon>Ascodesmis</taxon>
    </lineage>
</organism>
<dbReference type="OrthoDB" id="1577640at2759"/>
<evidence type="ECO:0000313" key="2">
    <source>
        <dbReference type="EMBL" id="TGZ80749.1"/>
    </source>
</evidence>
<evidence type="ECO:0000256" key="1">
    <source>
        <dbReference type="SAM" id="Coils"/>
    </source>
</evidence>
<keyword evidence="3" id="KW-1185">Reference proteome</keyword>
<gene>
    <name evidence="2" type="ORF">EX30DRAFT_50294</name>
</gene>
<dbReference type="EMBL" id="ML220123">
    <property type="protein sequence ID" value="TGZ80749.1"/>
    <property type="molecule type" value="Genomic_DNA"/>
</dbReference>